<reference evidence="3" key="1">
    <citation type="submission" date="2020-06" db="EMBL/GenBank/DDBJ databases">
        <authorList>
            <person name="Li T."/>
            <person name="Hu X."/>
            <person name="Zhang T."/>
            <person name="Song X."/>
            <person name="Zhang H."/>
            <person name="Dai N."/>
            <person name="Sheng W."/>
            <person name="Hou X."/>
            <person name="Wei L."/>
        </authorList>
    </citation>
    <scope>NUCLEOTIDE SEQUENCE</scope>
    <source>
        <strain evidence="3">K16</strain>
        <tissue evidence="3">Leaf</tissue>
    </source>
</reference>
<dbReference type="InterPro" id="IPR058316">
    <property type="entry name" value="DUF8003"/>
</dbReference>
<keyword evidence="1" id="KW-0472">Membrane</keyword>
<dbReference type="Proteomes" id="UP001289374">
    <property type="component" value="Unassembled WGS sequence"/>
</dbReference>
<organism evidence="3 4">
    <name type="scientific">Sesamum angolense</name>
    <dbReference type="NCBI Taxonomy" id="2727404"/>
    <lineage>
        <taxon>Eukaryota</taxon>
        <taxon>Viridiplantae</taxon>
        <taxon>Streptophyta</taxon>
        <taxon>Embryophyta</taxon>
        <taxon>Tracheophyta</taxon>
        <taxon>Spermatophyta</taxon>
        <taxon>Magnoliopsida</taxon>
        <taxon>eudicotyledons</taxon>
        <taxon>Gunneridae</taxon>
        <taxon>Pentapetalae</taxon>
        <taxon>asterids</taxon>
        <taxon>lamiids</taxon>
        <taxon>Lamiales</taxon>
        <taxon>Pedaliaceae</taxon>
        <taxon>Sesamum</taxon>
    </lineage>
</organism>
<reference evidence="3" key="2">
    <citation type="journal article" date="2024" name="Plant">
        <title>Genomic evolution and insights into agronomic trait innovations of Sesamum species.</title>
        <authorList>
            <person name="Miao H."/>
            <person name="Wang L."/>
            <person name="Qu L."/>
            <person name="Liu H."/>
            <person name="Sun Y."/>
            <person name="Le M."/>
            <person name="Wang Q."/>
            <person name="Wei S."/>
            <person name="Zheng Y."/>
            <person name="Lin W."/>
            <person name="Duan Y."/>
            <person name="Cao H."/>
            <person name="Xiong S."/>
            <person name="Wang X."/>
            <person name="Wei L."/>
            <person name="Li C."/>
            <person name="Ma Q."/>
            <person name="Ju M."/>
            <person name="Zhao R."/>
            <person name="Li G."/>
            <person name="Mu C."/>
            <person name="Tian Q."/>
            <person name="Mei H."/>
            <person name="Zhang T."/>
            <person name="Gao T."/>
            <person name="Zhang H."/>
        </authorList>
    </citation>
    <scope>NUCLEOTIDE SEQUENCE</scope>
    <source>
        <strain evidence="3">K16</strain>
    </source>
</reference>
<accession>A0AAE2BT85</accession>
<dbReference type="PANTHER" id="PTHR31513">
    <property type="entry name" value="EPHRIN TYPE-B RECEPTOR"/>
    <property type="match status" value="1"/>
</dbReference>
<comment type="caution">
    <text evidence="3">The sequence shown here is derived from an EMBL/GenBank/DDBJ whole genome shotgun (WGS) entry which is preliminary data.</text>
</comment>
<feature type="transmembrane region" description="Helical" evidence="1">
    <location>
        <begin position="381"/>
        <end position="406"/>
    </location>
</feature>
<proteinExistence type="predicted"/>
<name>A0AAE2BT85_9LAMI</name>
<feature type="transmembrane region" description="Helical" evidence="1">
    <location>
        <begin position="448"/>
        <end position="474"/>
    </location>
</feature>
<dbReference type="AlphaFoldDB" id="A0AAE2BT85"/>
<keyword evidence="4" id="KW-1185">Reference proteome</keyword>
<keyword evidence="1" id="KW-1133">Transmembrane helix</keyword>
<feature type="transmembrane region" description="Helical" evidence="1">
    <location>
        <begin position="64"/>
        <end position="84"/>
    </location>
</feature>
<dbReference type="Pfam" id="PF26010">
    <property type="entry name" value="DUF8003"/>
    <property type="match status" value="1"/>
</dbReference>
<evidence type="ECO:0000313" key="3">
    <source>
        <dbReference type="EMBL" id="KAK4396949.1"/>
    </source>
</evidence>
<feature type="domain" description="DUF8003" evidence="2">
    <location>
        <begin position="2"/>
        <end position="50"/>
    </location>
</feature>
<protein>
    <recommendedName>
        <fullName evidence="2">DUF8003 domain-containing protein</fullName>
    </recommendedName>
</protein>
<gene>
    <name evidence="3" type="ORF">Sango_1531500</name>
</gene>
<dbReference type="EMBL" id="JACGWL010000008">
    <property type="protein sequence ID" value="KAK4396949.1"/>
    <property type="molecule type" value="Genomic_DNA"/>
</dbReference>
<keyword evidence="1" id="KW-0812">Transmembrane</keyword>
<sequence length="556" mass="63521">MTGSNRTLCRDCLVNELPSRAIYVAVRGGVTEAPCPYKCISDRYHMPHCYTALEELIYTFGGPWLFGFILLSFLILLALVLSVARMKFAGGDELPGLVPNRRASTIDRSFPFLESLNEVLETNRTEESETHVHRMYFLGLILSWRRKEKVQHLREYVRSEYDHACLRSCRSRALYEGLKRDDLPPRLHQRFPMSLVFGGDGSYMVPFSLLSDNILTSLMSQSIPPTIWYRLVAGLNAQLRLARRGHLRTTFNPVIRWLDTHANRILRAHGVRVDLMRFQPSASGYCQFGLVVCAIEDESSHSSGQAPDRSLLHQKQPRLPASRWKKALDLVRVSEHGMMQKRIPGEVLNAKNLQKLEDRLTFCFPIYYIIRNIKPVCHQDLVGLIISILLLGDFSLVLLLMLQLYSISLLDVFLVLFIPPLGILLPFPAGINALFSHGPRRSAGLARVYALWNIISVINVLSLIDTTFICTWLATSCRKCTNYNKALEKFSSQPKFVRENKALQTFNEDENGWWMLPCGLIFCKILQARLIDCHVANLEIQDKTLYSSEPNVFWQS</sequence>
<evidence type="ECO:0000313" key="4">
    <source>
        <dbReference type="Proteomes" id="UP001289374"/>
    </source>
</evidence>
<feature type="transmembrane region" description="Helical" evidence="1">
    <location>
        <begin position="412"/>
        <end position="436"/>
    </location>
</feature>
<evidence type="ECO:0000259" key="2">
    <source>
        <dbReference type="Pfam" id="PF26010"/>
    </source>
</evidence>
<dbReference type="PANTHER" id="PTHR31513:SF10">
    <property type="entry name" value="TYROSINE-PROTEIN KINASE EPHRIN TYPE A_B RECEPTOR-LIKE DOMAIN-CONTAINING PROTEIN"/>
    <property type="match status" value="1"/>
</dbReference>
<evidence type="ECO:0000256" key="1">
    <source>
        <dbReference type="SAM" id="Phobius"/>
    </source>
</evidence>